<dbReference type="InterPro" id="IPR036514">
    <property type="entry name" value="SGNH_hydro_sf"/>
</dbReference>
<protein>
    <submittedName>
        <fullName evidence="1">Uncharacterized protein</fullName>
    </submittedName>
</protein>
<keyword evidence="2" id="KW-1185">Reference proteome</keyword>
<organism evidence="1 2">
    <name type="scientific">Lactuca sativa</name>
    <name type="common">Garden lettuce</name>
    <dbReference type="NCBI Taxonomy" id="4236"/>
    <lineage>
        <taxon>Eukaryota</taxon>
        <taxon>Viridiplantae</taxon>
        <taxon>Streptophyta</taxon>
        <taxon>Embryophyta</taxon>
        <taxon>Tracheophyta</taxon>
        <taxon>Spermatophyta</taxon>
        <taxon>Magnoliopsida</taxon>
        <taxon>eudicotyledons</taxon>
        <taxon>Gunneridae</taxon>
        <taxon>Pentapetalae</taxon>
        <taxon>asterids</taxon>
        <taxon>campanulids</taxon>
        <taxon>Asterales</taxon>
        <taxon>Asteraceae</taxon>
        <taxon>Cichorioideae</taxon>
        <taxon>Cichorieae</taxon>
        <taxon>Lactucinae</taxon>
        <taxon>Lactuca</taxon>
    </lineage>
</organism>
<dbReference type="InterPro" id="IPR050592">
    <property type="entry name" value="GDSL_lipolytic_enzyme"/>
</dbReference>
<proteinExistence type="predicted"/>
<name>A0A9R1XLK8_LACSA</name>
<accession>A0A9R1XLK8</accession>
<dbReference type="Proteomes" id="UP000235145">
    <property type="component" value="Unassembled WGS sequence"/>
</dbReference>
<dbReference type="PANTHER" id="PTHR45642:SF150">
    <property type="entry name" value="GDSL ESTERASE_LIPASE EXL3"/>
    <property type="match status" value="1"/>
</dbReference>
<reference evidence="1 2" key="1">
    <citation type="journal article" date="2017" name="Nat. Commun.">
        <title>Genome assembly with in vitro proximity ligation data and whole-genome triplication in lettuce.</title>
        <authorList>
            <person name="Reyes-Chin-Wo S."/>
            <person name="Wang Z."/>
            <person name="Yang X."/>
            <person name="Kozik A."/>
            <person name="Arikit S."/>
            <person name="Song C."/>
            <person name="Xia L."/>
            <person name="Froenicke L."/>
            <person name="Lavelle D.O."/>
            <person name="Truco M.J."/>
            <person name="Xia R."/>
            <person name="Zhu S."/>
            <person name="Xu C."/>
            <person name="Xu H."/>
            <person name="Xu X."/>
            <person name="Cox K."/>
            <person name="Korf I."/>
            <person name="Meyers B.C."/>
            <person name="Michelmore R.W."/>
        </authorList>
    </citation>
    <scope>NUCLEOTIDE SEQUENCE [LARGE SCALE GENOMIC DNA]</scope>
    <source>
        <strain evidence="2">cv. Salinas</strain>
        <tissue evidence="1">Seedlings</tissue>
    </source>
</reference>
<dbReference type="PANTHER" id="PTHR45642">
    <property type="entry name" value="GDSL ESTERASE/LIPASE EXL3"/>
    <property type="match status" value="1"/>
</dbReference>
<sequence length="135" mass="15356">MVKNKTTQHNYTTKSYNQKLSISINLMQNPGLSTSTYTTPCLILCKTQINMTSQTPLEVVDRGCCVTRNLEAAILCNRFLPTCVDPSKYLLWDSYHPTDKGYNILINQVVGKYVLLKKYIIEACLVLKNEIFLKA</sequence>
<dbReference type="EMBL" id="NBSK02000003">
    <property type="protein sequence ID" value="KAJ0219310.1"/>
    <property type="molecule type" value="Genomic_DNA"/>
</dbReference>
<dbReference type="AlphaFoldDB" id="A0A9R1XLK8"/>
<evidence type="ECO:0000313" key="2">
    <source>
        <dbReference type="Proteomes" id="UP000235145"/>
    </source>
</evidence>
<dbReference type="Gene3D" id="3.40.50.1110">
    <property type="entry name" value="SGNH hydrolase"/>
    <property type="match status" value="1"/>
</dbReference>
<gene>
    <name evidence="1" type="ORF">LSAT_V11C300147200</name>
</gene>
<comment type="caution">
    <text evidence="1">The sequence shown here is derived from an EMBL/GenBank/DDBJ whole genome shotgun (WGS) entry which is preliminary data.</text>
</comment>
<evidence type="ECO:0000313" key="1">
    <source>
        <dbReference type="EMBL" id="KAJ0219310.1"/>
    </source>
</evidence>